<evidence type="ECO:0000313" key="3">
    <source>
        <dbReference type="Proteomes" id="UP000765509"/>
    </source>
</evidence>
<comment type="caution">
    <text evidence="2">The sequence shown here is derived from an EMBL/GenBank/DDBJ whole genome shotgun (WGS) entry which is preliminary data.</text>
</comment>
<organism evidence="2 3">
    <name type="scientific">Austropuccinia psidii MF-1</name>
    <dbReference type="NCBI Taxonomy" id="1389203"/>
    <lineage>
        <taxon>Eukaryota</taxon>
        <taxon>Fungi</taxon>
        <taxon>Dikarya</taxon>
        <taxon>Basidiomycota</taxon>
        <taxon>Pucciniomycotina</taxon>
        <taxon>Pucciniomycetes</taxon>
        <taxon>Pucciniales</taxon>
        <taxon>Sphaerophragmiaceae</taxon>
        <taxon>Austropuccinia</taxon>
    </lineage>
</organism>
<sequence length="84" mass="9550">MQATTLSPKLKKIPDIISSTKMGTSRTSSQRSSQIGAHSSFSRYPRNRESHKGNFERRSLFLIVEIRKGCWLSASNLSIRRLLL</sequence>
<gene>
    <name evidence="2" type="ORF">O181_007696</name>
</gene>
<feature type="compositionally biased region" description="Low complexity" evidence="1">
    <location>
        <begin position="24"/>
        <end position="34"/>
    </location>
</feature>
<reference evidence="2" key="1">
    <citation type="submission" date="2021-03" db="EMBL/GenBank/DDBJ databases">
        <title>Draft genome sequence of rust myrtle Austropuccinia psidii MF-1, a brazilian biotype.</title>
        <authorList>
            <person name="Quecine M.C."/>
            <person name="Pachon D.M.R."/>
            <person name="Bonatelli M.L."/>
            <person name="Correr F.H."/>
            <person name="Franceschini L.M."/>
            <person name="Leite T.F."/>
            <person name="Margarido G.R.A."/>
            <person name="Almeida C.A."/>
            <person name="Ferrarezi J.A."/>
            <person name="Labate C.A."/>
        </authorList>
    </citation>
    <scope>NUCLEOTIDE SEQUENCE</scope>
    <source>
        <strain evidence="2">MF-1</strain>
    </source>
</reference>
<keyword evidence="3" id="KW-1185">Reference proteome</keyword>
<protein>
    <submittedName>
        <fullName evidence="2">Uncharacterized protein</fullName>
    </submittedName>
</protein>
<name>A0A9Q3GHU5_9BASI</name>
<dbReference type="AlphaFoldDB" id="A0A9Q3GHU5"/>
<accession>A0A9Q3GHU5</accession>
<dbReference type="EMBL" id="AVOT02001736">
    <property type="protein sequence ID" value="MBW0467981.1"/>
    <property type="molecule type" value="Genomic_DNA"/>
</dbReference>
<evidence type="ECO:0000313" key="2">
    <source>
        <dbReference type="EMBL" id="MBW0467981.1"/>
    </source>
</evidence>
<feature type="region of interest" description="Disordered" evidence="1">
    <location>
        <begin position="17"/>
        <end position="50"/>
    </location>
</feature>
<dbReference type="Proteomes" id="UP000765509">
    <property type="component" value="Unassembled WGS sequence"/>
</dbReference>
<proteinExistence type="predicted"/>
<evidence type="ECO:0000256" key="1">
    <source>
        <dbReference type="SAM" id="MobiDB-lite"/>
    </source>
</evidence>